<reference evidence="2" key="1">
    <citation type="journal article" date="2023" name="G3 (Bethesda)">
        <title>Whole genome assemblies of Zophobas morio and Tenebrio molitor.</title>
        <authorList>
            <person name="Kaur S."/>
            <person name="Stinson S.A."/>
            <person name="diCenzo G.C."/>
        </authorList>
    </citation>
    <scope>NUCLEOTIDE SEQUENCE</scope>
    <source>
        <strain evidence="2">QUZm001</strain>
    </source>
</reference>
<comment type="caution">
    <text evidence="2">The sequence shown here is derived from an EMBL/GenBank/DDBJ whole genome shotgun (WGS) entry which is preliminary data.</text>
</comment>
<sequence length="114" mass="12959">MMNVSIILSPRVEKANFPPSRARHEADGREHDAPFDDDGTLLKRSRICVRMLRRNRANVYERIIMSDDFSNTYVHDEKRARFGARSGGSFCEFSRSDEQIILGGIVAQGNEGEL</sequence>
<name>A0AA38IN30_9CUCU</name>
<organism evidence="2 3">
    <name type="scientific">Zophobas morio</name>
    <dbReference type="NCBI Taxonomy" id="2755281"/>
    <lineage>
        <taxon>Eukaryota</taxon>
        <taxon>Metazoa</taxon>
        <taxon>Ecdysozoa</taxon>
        <taxon>Arthropoda</taxon>
        <taxon>Hexapoda</taxon>
        <taxon>Insecta</taxon>
        <taxon>Pterygota</taxon>
        <taxon>Neoptera</taxon>
        <taxon>Endopterygota</taxon>
        <taxon>Coleoptera</taxon>
        <taxon>Polyphaga</taxon>
        <taxon>Cucujiformia</taxon>
        <taxon>Tenebrionidae</taxon>
        <taxon>Zophobas</taxon>
    </lineage>
</organism>
<feature type="compositionally biased region" description="Basic and acidic residues" evidence="1">
    <location>
        <begin position="22"/>
        <end position="34"/>
    </location>
</feature>
<dbReference type="AlphaFoldDB" id="A0AA38IN30"/>
<protein>
    <submittedName>
        <fullName evidence="2">Uncharacterized protein</fullName>
    </submittedName>
</protein>
<dbReference type="Proteomes" id="UP001168821">
    <property type="component" value="Unassembled WGS sequence"/>
</dbReference>
<dbReference type="EMBL" id="JALNTZ010000003">
    <property type="protein sequence ID" value="KAJ3658188.1"/>
    <property type="molecule type" value="Genomic_DNA"/>
</dbReference>
<evidence type="ECO:0000313" key="2">
    <source>
        <dbReference type="EMBL" id="KAJ3658188.1"/>
    </source>
</evidence>
<proteinExistence type="predicted"/>
<feature type="region of interest" description="Disordered" evidence="1">
    <location>
        <begin position="17"/>
        <end position="37"/>
    </location>
</feature>
<keyword evidence="3" id="KW-1185">Reference proteome</keyword>
<gene>
    <name evidence="2" type="ORF">Zmor_009943</name>
</gene>
<evidence type="ECO:0000313" key="3">
    <source>
        <dbReference type="Proteomes" id="UP001168821"/>
    </source>
</evidence>
<evidence type="ECO:0000256" key="1">
    <source>
        <dbReference type="SAM" id="MobiDB-lite"/>
    </source>
</evidence>
<accession>A0AA38IN30</accession>